<proteinExistence type="predicted"/>
<dbReference type="Gene3D" id="3.40.390.10">
    <property type="entry name" value="Collagenase (Catalytic Domain)"/>
    <property type="match status" value="1"/>
</dbReference>
<dbReference type="GO" id="GO:0008237">
    <property type="term" value="F:metallopeptidase activity"/>
    <property type="evidence" value="ECO:0007669"/>
    <property type="project" value="InterPro"/>
</dbReference>
<feature type="compositionally biased region" description="Gly residues" evidence="1">
    <location>
        <begin position="167"/>
        <end position="189"/>
    </location>
</feature>
<evidence type="ECO:0000256" key="2">
    <source>
        <dbReference type="SAM" id="SignalP"/>
    </source>
</evidence>
<evidence type="ECO:0008006" key="5">
    <source>
        <dbReference type="Google" id="ProtNLM"/>
    </source>
</evidence>
<feature type="region of interest" description="Disordered" evidence="1">
    <location>
        <begin position="158"/>
        <end position="200"/>
    </location>
</feature>
<feature type="compositionally biased region" description="Low complexity" evidence="1">
    <location>
        <begin position="707"/>
        <end position="743"/>
    </location>
</feature>
<comment type="caution">
    <text evidence="3">The sequence shown here is derived from an EMBL/GenBank/DDBJ whole genome shotgun (WGS) entry which is preliminary data.</text>
</comment>
<evidence type="ECO:0000256" key="1">
    <source>
        <dbReference type="SAM" id="MobiDB-lite"/>
    </source>
</evidence>
<dbReference type="InParanoid" id="A0A2V0NZZ3"/>
<feature type="region of interest" description="Disordered" evidence="1">
    <location>
        <begin position="28"/>
        <end position="47"/>
    </location>
</feature>
<dbReference type="OrthoDB" id="495350at2759"/>
<dbReference type="SUPFAM" id="SSF55486">
    <property type="entry name" value="Metalloproteases ('zincins'), catalytic domain"/>
    <property type="match status" value="1"/>
</dbReference>
<feature type="region of interest" description="Disordered" evidence="1">
    <location>
        <begin position="515"/>
        <end position="550"/>
    </location>
</feature>
<evidence type="ECO:0000313" key="4">
    <source>
        <dbReference type="Proteomes" id="UP000247498"/>
    </source>
</evidence>
<keyword evidence="4" id="KW-1185">Reference proteome</keyword>
<evidence type="ECO:0000313" key="3">
    <source>
        <dbReference type="EMBL" id="GBF92242.1"/>
    </source>
</evidence>
<feature type="chain" id="PRO_5015837186" description="Peptidase metallopeptidase domain-containing protein" evidence="2">
    <location>
        <begin position="28"/>
        <end position="803"/>
    </location>
</feature>
<feature type="region of interest" description="Disordered" evidence="1">
    <location>
        <begin position="419"/>
        <end position="455"/>
    </location>
</feature>
<gene>
    <name evidence="3" type="ORF">Rsub_05325</name>
</gene>
<feature type="region of interest" description="Disordered" evidence="1">
    <location>
        <begin position="614"/>
        <end position="646"/>
    </location>
</feature>
<dbReference type="EMBL" id="BDRX01000030">
    <property type="protein sequence ID" value="GBF92242.1"/>
    <property type="molecule type" value="Genomic_DNA"/>
</dbReference>
<dbReference type="InterPro" id="IPR024079">
    <property type="entry name" value="MetalloPept_cat_dom_sf"/>
</dbReference>
<keyword evidence="2" id="KW-0732">Signal</keyword>
<name>A0A2V0NZZ3_9CHLO</name>
<dbReference type="PROSITE" id="PS51257">
    <property type="entry name" value="PROKAR_LIPOPROTEIN"/>
    <property type="match status" value="1"/>
</dbReference>
<feature type="region of interest" description="Disordered" evidence="1">
    <location>
        <begin position="702"/>
        <end position="758"/>
    </location>
</feature>
<protein>
    <recommendedName>
        <fullName evidence="5">Peptidase metallopeptidase domain-containing protein</fullName>
    </recommendedName>
</protein>
<dbReference type="Proteomes" id="UP000247498">
    <property type="component" value="Unassembled WGS sequence"/>
</dbReference>
<accession>A0A2V0NZZ3</accession>
<organism evidence="3 4">
    <name type="scientific">Raphidocelis subcapitata</name>
    <dbReference type="NCBI Taxonomy" id="307507"/>
    <lineage>
        <taxon>Eukaryota</taxon>
        <taxon>Viridiplantae</taxon>
        <taxon>Chlorophyta</taxon>
        <taxon>core chlorophytes</taxon>
        <taxon>Chlorophyceae</taxon>
        <taxon>CS clade</taxon>
        <taxon>Sphaeropleales</taxon>
        <taxon>Selenastraceae</taxon>
        <taxon>Raphidocelis</taxon>
    </lineage>
</organism>
<feature type="compositionally biased region" description="Gly residues" evidence="1">
    <location>
        <begin position="537"/>
        <end position="548"/>
    </location>
</feature>
<feature type="compositionally biased region" description="Pro residues" evidence="1">
    <location>
        <begin position="624"/>
        <end position="635"/>
    </location>
</feature>
<feature type="signal peptide" evidence="2">
    <location>
        <begin position="1"/>
        <end position="27"/>
    </location>
</feature>
<dbReference type="AlphaFoldDB" id="A0A2V0NZZ3"/>
<reference evidence="3 4" key="1">
    <citation type="journal article" date="2018" name="Sci. Rep.">
        <title>Raphidocelis subcapitata (=Pseudokirchneriella subcapitata) provides an insight into genome evolution and environmental adaptations in the Sphaeropleales.</title>
        <authorList>
            <person name="Suzuki S."/>
            <person name="Yamaguchi H."/>
            <person name="Nakajima N."/>
            <person name="Kawachi M."/>
        </authorList>
    </citation>
    <scope>NUCLEOTIDE SEQUENCE [LARGE SCALE GENOMIC DNA]</scope>
    <source>
        <strain evidence="3 4">NIES-35</strain>
    </source>
</reference>
<feature type="compositionally biased region" description="Low complexity" evidence="1">
    <location>
        <begin position="526"/>
        <end position="536"/>
    </location>
</feature>
<sequence>MGAPRRHAAAWLAFAAVACLALRGARAQSGEGGGGDEPGDAAVSGPSPLLFSREARGAVGKNLARVAARAGMSAARLDALLTRELDLGFDPAAQSMFYSCGGLAHGHRHGGRRRGGGGGGAAGGLLPLLAAAGGGWGGGVNGTDADAAADAARARRRGGVVALPRRPGGGGATGGGAGGGGGGGGGGAAGSAVPGGPDPVDPSMAFKLHSRPGAPKKILLDFDGYKVRRTVWNFAYSSKRINVPPYSLDDSPEFSPEELGAVIAIWRAVAEDYSPWDVDVTTEDDGSPLTGVGVRAAIGGSYDSVLGPAASPAGGVAYVNTFGQDYFGPALIFAAALNGGSPRDVASVVSHEVGHTLGLSHDGHTPSKQEYYGGHGIWAPIMGSAFGREVVQWSKGEYAGASNAQDDLALISRHLARLPDDHGDAPASATPLPPAAPGGGGAAPDGRARSGAAGAIGRSGEEDWFSFEAGAGPAEVGVLLVPNATIGGFNPVFVRANADMRLRVFAPAEGAAGPSAAAGGVGAAGPQGDAGSSNSSSGGGDSGGGGAAPEGLRLILEADPQGGLLSGKLPVELPVAGRYYISLAGAGDGPGPSVGWSDYGSLGEYRLEVTHPAASQGDAAPSPGDAPPPSAPPGGPGTSGGAVAEAAPPVGVGERLRVELLDYSAARTDAGGARVTRAKLRVTDPSGAPVPGARLELRWSHVPAPPASDGADGAAAAAAPGAAPGQGPQPAFPPAAAEARASGARGGSRGVATASSPYAPSSSIRLEVLSVSPPQGGRGAAGGWRWPSELAAGSDSVVDFTWV</sequence>